<dbReference type="InterPro" id="IPR000477">
    <property type="entry name" value="RT_dom"/>
</dbReference>
<dbReference type="Gene3D" id="1.10.460.10">
    <property type="entry name" value="Topoisomerase I, domain 2"/>
    <property type="match status" value="1"/>
</dbReference>
<feature type="domain" description="Topo IA-type catalytic" evidence="5">
    <location>
        <begin position="1202"/>
        <end position="1472"/>
    </location>
</feature>
<dbReference type="Gene3D" id="2.70.20.10">
    <property type="entry name" value="Topoisomerase I, domain 3"/>
    <property type="match status" value="1"/>
</dbReference>
<dbReference type="InterPro" id="IPR025589">
    <property type="entry name" value="Toprim_C_rpt"/>
</dbReference>
<dbReference type="InterPro" id="IPR013824">
    <property type="entry name" value="Topo_IA_cen_sub1"/>
</dbReference>
<dbReference type="GO" id="GO:0006265">
    <property type="term" value="P:DNA topological change"/>
    <property type="evidence" value="ECO:0007669"/>
    <property type="project" value="InterPro"/>
</dbReference>
<dbReference type="PANTHER" id="PTHR42785">
    <property type="entry name" value="DNA TOPOISOMERASE, TYPE IA, CORE"/>
    <property type="match status" value="1"/>
</dbReference>
<dbReference type="Gene3D" id="3.30.65.10">
    <property type="entry name" value="Bacterial Topoisomerase I, domain 1"/>
    <property type="match status" value="1"/>
</dbReference>
<keyword evidence="3" id="KW-0413">Isomerase</keyword>
<evidence type="ECO:0000259" key="4">
    <source>
        <dbReference type="PROSITE" id="PS50878"/>
    </source>
</evidence>
<dbReference type="SUPFAM" id="SSF56712">
    <property type="entry name" value="Prokaryotic type I DNA topoisomerase"/>
    <property type="match status" value="1"/>
</dbReference>
<dbReference type="PROSITE" id="PS52039">
    <property type="entry name" value="TOPO_IA_2"/>
    <property type="match status" value="1"/>
</dbReference>
<dbReference type="EMBL" id="OIVN01000947">
    <property type="protein sequence ID" value="SPC87813.1"/>
    <property type="molecule type" value="Genomic_DNA"/>
</dbReference>
<proteinExistence type="predicted"/>
<evidence type="ECO:0000256" key="1">
    <source>
        <dbReference type="ARBA" id="ARBA00023029"/>
    </source>
</evidence>
<dbReference type="InterPro" id="IPR023405">
    <property type="entry name" value="Topo_IA_core_domain"/>
</dbReference>
<protein>
    <submittedName>
        <fullName evidence="6">Uncharacterized protein</fullName>
    </submittedName>
</protein>
<dbReference type="Pfam" id="PF01396">
    <property type="entry name" value="Zn_ribbon_Top1"/>
    <property type="match status" value="1"/>
</dbReference>
<organism evidence="6">
    <name type="scientific">Fagus sylvatica</name>
    <name type="common">Beechnut</name>
    <dbReference type="NCBI Taxonomy" id="28930"/>
    <lineage>
        <taxon>Eukaryota</taxon>
        <taxon>Viridiplantae</taxon>
        <taxon>Streptophyta</taxon>
        <taxon>Embryophyta</taxon>
        <taxon>Tracheophyta</taxon>
        <taxon>Spermatophyta</taxon>
        <taxon>Magnoliopsida</taxon>
        <taxon>eudicotyledons</taxon>
        <taxon>Gunneridae</taxon>
        <taxon>Pentapetalae</taxon>
        <taxon>rosids</taxon>
        <taxon>fabids</taxon>
        <taxon>Fagales</taxon>
        <taxon>Fagaceae</taxon>
        <taxon>Fagus</taxon>
    </lineage>
</organism>
<dbReference type="CDD" id="cd01650">
    <property type="entry name" value="RT_nLTR_like"/>
    <property type="match status" value="1"/>
</dbReference>
<dbReference type="InterPro" id="IPR013826">
    <property type="entry name" value="Topo_IA_cen_sub3"/>
</dbReference>
<accession>A0A2N9FKU6</accession>
<dbReference type="PRINTS" id="PR00417">
    <property type="entry name" value="PRTPISMRASEI"/>
</dbReference>
<name>A0A2N9FKU6_FAGSY</name>
<dbReference type="InterPro" id="IPR013498">
    <property type="entry name" value="Topo_IA_Znf"/>
</dbReference>
<dbReference type="Pfam" id="PF01131">
    <property type="entry name" value="Topoisom_bac"/>
    <property type="match status" value="1"/>
</dbReference>
<evidence type="ECO:0000313" key="6">
    <source>
        <dbReference type="EMBL" id="SPC87813.1"/>
    </source>
</evidence>
<gene>
    <name evidence="6" type="ORF">FSB_LOCUS15695</name>
</gene>
<reference evidence="6" key="1">
    <citation type="submission" date="2018-02" db="EMBL/GenBank/DDBJ databases">
        <authorList>
            <person name="Cohen D.B."/>
            <person name="Kent A.D."/>
        </authorList>
    </citation>
    <scope>NUCLEOTIDE SEQUENCE</scope>
</reference>
<sequence>MNLRFISWNVRGLNNPQKREVVKNLLREWRCDIVCLQETKLACIDLRLIQSLWGNQHVDWVALDANNTAGGILLLWDTRVVQKVDILVGQYSVSCFWHGLVDGFDWVCSGVYGPLSEESRQLCWEELSSIRQRWAAPWCIVGDFNAVRYPSERLGCTRFSPSMYAFSDWIDSHNLVDLPLVGGRYTWNSGTIPPSMSRIDRVMVSMDWEAHYPDVLLNLLPRPISDHHPLLVVAGGMAGGKRSFKFENMWLKEAGFGDKVHRWWSSYEFIGTPSFVLACKLKALKEDLKKWNRDTFGDVHHKKSCRMKEILDLDVKEGHEGLSEDEQNMRKVLKGEVVQLAHMAETSWRQKSRALWLKEGDNNTSFFHHVANSNRRRNYLGILEVDGHVFEDREDIKSQVEQFYHSLYQESETWRPEVDGLDFDSIDPIDRDLLERPFDREEVVQVLQILEGDKAPGPDGFTMAFFQKCWRTVEADVMAFFGEVHEYGKFERSLNASFISLIPKKNNAVNIRDFRPISLVGCMYKLLAKVLANRLALVLDGIISEPQNSFVGGRKILDSVLIANECLDSRLKSYIPGLICKLDIEKAYDHVNWDCLYFLLDKMGFGSKWISWMRACISTVRFSVIVNGSPTGFFDSSRGLRQGDPLSPLLFLVIMEVLSRMLRRSVERGFIQGFQVGRELHSRVCISHLLYADDTILFCDANPEQILYIRMVLTCFEAVTGLKVNMTKSEMIPIGEVPDLSAMAELLYCRIGSFPMQYLGMPLGAPYKALEIWNPIIEKVERRLAGWQKMYLSKGGRLTLLKSTLSSLPTYYLSLFPIPVSVAKRIESLHRNFLWGGMGEEQKLHLVAWDRVCSPIPQGGLGVRHLISFNRALLGKWLWRFGLEESHLWRRVVVARYGVGRGGWISNTPRGSHGCGLWKHICKGWEAFSSHIHFEVGLGSRVSFWHDRWCSDRPLRELFPRLYELSLNQNDTVAEVLVPQGSSQSRVWDVLFGRDCNDWEMDLVAALLSILHSHIPRSVEVDKLVWGPSRNGIFAARTFYQVLHNPPGICFPWKCIWRVKAPPRVAFFMWTAAWGRILTCENLKKKGFVLAGWCCMCKKAEETVDHLLLHCWFARQLWSLVFKCVGIDWVVPLHVSELLVGWWNWFGKKSSGVWNLIPSCLMWTIWKERNKRTFESLETPLAKVVELFFVSLFDWSRVWGLTASPSMSDEAVQEIRSMVIERYGEGFASGSSRKYFKKVKNAQEAHEAIRPTDIRRFPSMLVGVLDEDSLKLYTLIWSRTVACQMEPVTIEQIQVDVGNADKSIVFRSACSTVAFLGYQAVFKDVEAEAIRSKENDENDRNEAFGILNSLKEEDPLYLDDVELKQHYTIPPPRYNEGSLVKKLEELGIGRPSTYASTLKVLQDRNYVTVKSRVLYPEFRGRMVSAFLCHHFSEVSDYSFTADMETELDNVSAGLTEWKGLLRDYWTRFSSYCEQTSGVHIHQVEKMLEKKFGDFLFDSLPDKSRTCPSCMEGTMIFKVSRFGAGYFIGCDQHPKCKYIAKTLYGDDDEDVSPQNSSVEEPKVLGINPGSTEKILLKSGPYGFYVQLGEDRKGYLPKRASVSHIKDVASITLEDALEWLRYPITLGNHPKDGQPMILKLTKFGLSVKHRRTNASVPKFKALLLVHVVVIGDNMGSRRIEKMQRNFLWGGLANEHKYHLVNWQQICTPIPNGGLGIRNVAVFNKALLGKWLWRYATEPMSLWRWVVASKYGSQWGGWCSNQGRAPHGVSLWKQIRAGWNGFSPFITFKVGDGSRIKFWHDSWCGTQSLRDSFTALFRLARNQEATVADHLHIHGNTHSWDIEFSCSVQDWEVAVVDTFMEVLYSTHIHRGSLDSIVWNLSTCETFEVRSFYSAMIQPSHSFPWKSVWKAKVPSRVAFFLWTATLGKILTIDNLRKRRVIIMDWCCMCKTSGESVNHLLLHCPVAGDLWNMIFSIFGVPWIMPRSVADLLYYWNGRLGRSEAGKIWRAMPHCIMWCIWRERNARTFNGEESSIPALKFLVLQTLYEWLRASNLITSASLSDMLSLCYF</sequence>
<dbReference type="GO" id="GO:0003677">
    <property type="term" value="F:DNA binding"/>
    <property type="evidence" value="ECO:0007669"/>
    <property type="project" value="UniProtKB-KW"/>
</dbReference>
<dbReference type="InterPro" id="IPR005135">
    <property type="entry name" value="Endo/exonuclease/phosphatase"/>
</dbReference>
<evidence type="ECO:0000256" key="3">
    <source>
        <dbReference type="ARBA" id="ARBA00023235"/>
    </source>
</evidence>
<dbReference type="Pfam" id="PF13368">
    <property type="entry name" value="Toprim_C_rpt"/>
    <property type="match status" value="1"/>
</dbReference>
<evidence type="ECO:0000256" key="2">
    <source>
        <dbReference type="ARBA" id="ARBA00023125"/>
    </source>
</evidence>
<keyword evidence="2" id="KW-0238">DNA-binding</keyword>
<dbReference type="InterPro" id="IPR013825">
    <property type="entry name" value="Topo_IA_cen_sub2"/>
</dbReference>
<evidence type="ECO:0000259" key="5">
    <source>
        <dbReference type="PROSITE" id="PS52039"/>
    </source>
</evidence>
<dbReference type="Gene3D" id="3.60.10.10">
    <property type="entry name" value="Endonuclease/exonuclease/phosphatase"/>
    <property type="match status" value="1"/>
</dbReference>
<feature type="domain" description="Reverse transcriptase" evidence="4">
    <location>
        <begin position="483"/>
        <end position="763"/>
    </location>
</feature>
<dbReference type="PANTHER" id="PTHR42785:SF1">
    <property type="entry name" value="DNA TOPOISOMERASE"/>
    <property type="match status" value="1"/>
</dbReference>
<dbReference type="InterPro" id="IPR003602">
    <property type="entry name" value="Topo_IA_DNA-bd_dom"/>
</dbReference>
<keyword evidence="1" id="KW-0799">Topoisomerase</keyword>
<dbReference type="InterPro" id="IPR036691">
    <property type="entry name" value="Endo/exonu/phosph_ase_sf"/>
</dbReference>
<dbReference type="InterPro" id="IPR043502">
    <property type="entry name" value="DNA/RNA_pol_sf"/>
</dbReference>
<dbReference type="GO" id="GO:0003917">
    <property type="term" value="F:DNA topoisomerase type I (single strand cut, ATP-independent) activity"/>
    <property type="evidence" value="ECO:0007669"/>
    <property type="project" value="InterPro"/>
</dbReference>
<dbReference type="PROSITE" id="PS50878">
    <property type="entry name" value="RT_POL"/>
    <property type="match status" value="1"/>
</dbReference>
<dbReference type="Pfam" id="PF00078">
    <property type="entry name" value="RVT_1"/>
    <property type="match status" value="1"/>
</dbReference>
<dbReference type="InterPro" id="IPR000380">
    <property type="entry name" value="Topo_IA"/>
</dbReference>
<dbReference type="SUPFAM" id="SSF56672">
    <property type="entry name" value="DNA/RNA polymerases"/>
    <property type="match status" value="1"/>
</dbReference>
<dbReference type="GO" id="GO:0005694">
    <property type="term" value="C:chromosome"/>
    <property type="evidence" value="ECO:0007669"/>
    <property type="project" value="InterPro"/>
</dbReference>
<dbReference type="Pfam" id="PF13966">
    <property type="entry name" value="zf-RVT"/>
    <property type="match status" value="2"/>
</dbReference>
<dbReference type="InterPro" id="IPR013497">
    <property type="entry name" value="Topo_IA_cen"/>
</dbReference>
<dbReference type="SMART" id="SM00437">
    <property type="entry name" value="TOP1Ac"/>
    <property type="match status" value="1"/>
</dbReference>
<dbReference type="SUPFAM" id="SSF56219">
    <property type="entry name" value="DNase I-like"/>
    <property type="match status" value="1"/>
</dbReference>
<dbReference type="Gene3D" id="1.10.290.10">
    <property type="entry name" value="Topoisomerase I, domain 4"/>
    <property type="match status" value="1"/>
</dbReference>
<dbReference type="InterPro" id="IPR026960">
    <property type="entry name" value="RVT-Znf"/>
</dbReference>
<dbReference type="Pfam" id="PF03372">
    <property type="entry name" value="Exo_endo_phos"/>
    <property type="match status" value="1"/>
</dbReference>